<accession>A0A4C2A3H6</accession>
<comment type="subcellular location">
    <subcellularLocation>
        <location evidence="1">Cytoplasm</location>
        <location evidence="1">Cytoskeleton</location>
        <location evidence="1">Microtubule organizing center</location>
        <location evidence="1">Centrosome</location>
    </subcellularLocation>
</comment>
<comment type="caution">
    <text evidence="8">The sequence shown here is derived from an EMBL/GenBank/DDBJ whole genome shotgun (WGS) entry which is preliminary data.</text>
</comment>
<evidence type="ECO:0000313" key="8">
    <source>
        <dbReference type="EMBL" id="GBP95491.1"/>
    </source>
</evidence>
<dbReference type="OrthoDB" id="9948429at2759"/>
<evidence type="ECO:0000256" key="3">
    <source>
        <dbReference type="ARBA" id="ARBA00022490"/>
    </source>
</evidence>
<gene>
    <name evidence="8" type="ORF">EVAR_64878_1</name>
</gene>
<evidence type="ECO:0000256" key="5">
    <source>
        <dbReference type="ARBA" id="ARBA00023212"/>
    </source>
</evidence>
<evidence type="ECO:0000256" key="4">
    <source>
        <dbReference type="ARBA" id="ARBA00023054"/>
    </source>
</evidence>
<evidence type="ECO:0000256" key="6">
    <source>
        <dbReference type="SAM" id="Coils"/>
    </source>
</evidence>
<feature type="compositionally biased region" description="Acidic residues" evidence="7">
    <location>
        <begin position="1"/>
        <end position="14"/>
    </location>
</feature>
<dbReference type="AlphaFoldDB" id="A0A4C2A3H6"/>
<feature type="coiled-coil region" evidence="6">
    <location>
        <begin position="311"/>
        <end position="388"/>
    </location>
</feature>
<evidence type="ECO:0000256" key="1">
    <source>
        <dbReference type="ARBA" id="ARBA00004300"/>
    </source>
</evidence>
<sequence>MGNMEQEEEAADFEFEQRVEAESESESSEMNSCCPDEENPLSLTEEKKLMRDIFAAINEINCLKEGKQQKQGHSLPFKDEESYEKIKNKLKCMQQKICKLTEYLNKKDHHEGSHQKSPTYFDPAICLSKAKEKSSNDPQQLKDNYLYLLTEFTKKDEQLKELTKMGDSCSSNESELHLLRNRLNEMKEEQIEFKCLMKEQSLQLEEYRNKYLTAQQKVEEQTALIEKLNMNNKCIEKQINLEIKEIRSKFQERLTDLLQYPKLLENEQIKLSKVCKEKEEIENKLIIVCKELKTLKLKTQNNNTEDCRPQLIRCQQELDQVKKKMEEMQQQRDMFCEQLRCATDDLNLLRSESAKIIARTKERTEYIKQQQQEQIDRLERLLAQCRATANISK</sequence>
<dbReference type="PANTHER" id="PTHR23162:SF10">
    <property type="entry name" value="FI13205P"/>
    <property type="match status" value="1"/>
</dbReference>
<comment type="similarity">
    <text evidence="2">Belongs to the ODF2 family.</text>
</comment>
<evidence type="ECO:0000256" key="2">
    <source>
        <dbReference type="ARBA" id="ARBA00009316"/>
    </source>
</evidence>
<evidence type="ECO:0000256" key="7">
    <source>
        <dbReference type="SAM" id="MobiDB-lite"/>
    </source>
</evidence>
<proteinExistence type="inferred from homology"/>
<keyword evidence="9" id="KW-1185">Reference proteome</keyword>
<protein>
    <submittedName>
        <fullName evidence="8">Uncharacterized protein</fullName>
    </submittedName>
</protein>
<dbReference type="STRING" id="151549.A0A4C2A3H6"/>
<keyword evidence="5" id="KW-0206">Cytoskeleton</keyword>
<dbReference type="InterPro" id="IPR026099">
    <property type="entry name" value="Odf2-rel"/>
</dbReference>
<dbReference type="GO" id="GO:0005813">
    <property type="term" value="C:centrosome"/>
    <property type="evidence" value="ECO:0007669"/>
    <property type="project" value="UniProtKB-SubCell"/>
</dbReference>
<dbReference type="PANTHER" id="PTHR23162">
    <property type="entry name" value="OUTER DENSE FIBER OF SPERM TAILS 2"/>
    <property type="match status" value="1"/>
</dbReference>
<dbReference type="EMBL" id="BGZK01002638">
    <property type="protein sequence ID" value="GBP95491.1"/>
    <property type="molecule type" value="Genomic_DNA"/>
</dbReference>
<organism evidence="8 9">
    <name type="scientific">Eumeta variegata</name>
    <name type="common">Bagworm moth</name>
    <name type="synonym">Eumeta japonica</name>
    <dbReference type="NCBI Taxonomy" id="151549"/>
    <lineage>
        <taxon>Eukaryota</taxon>
        <taxon>Metazoa</taxon>
        <taxon>Ecdysozoa</taxon>
        <taxon>Arthropoda</taxon>
        <taxon>Hexapoda</taxon>
        <taxon>Insecta</taxon>
        <taxon>Pterygota</taxon>
        <taxon>Neoptera</taxon>
        <taxon>Endopterygota</taxon>
        <taxon>Lepidoptera</taxon>
        <taxon>Glossata</taxon>
        <taxon>Ditrysia</taxon>
        <taxon>Tineoidea</taxon>
        <taxon>Psychidae</taxon>
        <taxon>Oiketicinae</taxon>
        <taxon>Eumeta</taxon>
    </lineage>
</organism>
<feature type="coiled-coil region" evidence="6">
    <location>
        <begin position="169"/>
        <end position="284"/>
    </location>
</feature>
<name>A0A4C2A3H6_EUMVA</name>
<keyword evidence="4 6" id="KW-0175">Coiled coil</keyword>
<evidence type="ECO:0000313" key="9">
    <source>
        <dbReference type="Proteomes" id="UP000299102"/>
    </source>
</evidence>
<feature type="region of interest" description="Disordered" evidence="7">
    <location>
        <begin position="1"/>
        <end position="40"/>
    </location>
</feature>
<dbReference type="Proteomes" id="UP000299102">
    <property type="component" value="Unassembled WGS sequence"/>
</dbReference>
<keyword evidence="3" id="KW-0963">Cytoplasm</keyword>
<dbReference type="GO" id="GO:1902017">
    <property type="term" value="P:regulation of cilium assembly"/>
    <property type="evidence" value="ECO:0007669"/>
    <property type="project" value="TreeGrafter"/>
</dbReference>
<reference evidence="8 9" key="1">
    <citation type="journal article" date="2019" name="Commun. Biol.">
        <title>The bagworm genome reveals a unique fibroin gene that provides high tensile strength.</title>
        <authorList>
            <person name="Kono N."/>
            <person name="Nakamura H."/>
            <person name="Ohtoshi R."/>
            <person name="Tomita M."/>
            <person name="Numata K."/>
            <person name="Arakawa K."/>
        </authorList>
    </citation>
    <scope>NUCLEOTIDE SEQUENCE [LARGE SCALE GENOMIC DNA]</scope>
</reference>